<evidence type="ECO:0000313" key="2">
    <source>
        <dbReference type="Proteomes" id="UP001066276"/>
    </source>
</evidence>
<dbReference type="EMBL" id="JANPWB010000009">
    <property type="protein sequence ID" value="KAJ1153415.1"/>
    <property type="molecule type" value="Genomic_DNA"/>
</dbReference>
<dbReference type="AlphaFoldDB" id="A0AAV7RPI8"/>
<organism evidence="1 2">
    <name type="scientific">Pleurodeles waltl</name>
    <name type="common">Iberian ribbed newt</name>
    <dbReference type="NCBI Taxonomy" id="8319"/>
    <lineage>
        <taxon>Eukaryota</taxon>
        <taxon>Metazoa</taxon>
        <taxon>Chordata</taxon>
        <taxon>Craniata</taxon>
        <taxon>Vertebrata</taxon>
        <taxon>Euteleostomi</taxon>
        <taxon>Amphibia</taxon>
        <taxon>Batrachia</taxon>
        <taxon>Caudata</taxon>
        <taxon>Salamandroidea</taxon>
        <taxon>Salamandridae</taxon>
        <taxon>Pleurodelinae</taxon>
        <taxon>Pleurodeles</taxon>
    </lineage>
</organism>
<evidence type="ECO:0000313" key="1">
    <source>
        <dbReference type="EMBL" id="KAJ1153415.1"/>
    </source>
</evidence>
<sequence>MQTGFEVPGTLGRQVALEGKVEEQSLVLISTPDNLSFMQCKVALDEADSWELHSAPQHRGEEMEQHRAASLTVMRDIAVDHLHGEGNGVPPDITKYRNKHSVLWEQQEMSRMTSRCKNKGVTLGHLGVTAHEKAQAGSPRASDFTLYDADLLDYDGESTEEGEIRDHGVKEQ</sequence>
<name>A0AAV7RPI8_PLEWA</name>
<comment type="caution">
    <text evidence="1">The sequence shown here is derived from an EMBL/GenBank/DDBJ whole genome shotgun (WGS) entry which is preliminary data.</text>
</comment>
<gene>
    <name evidence="1" type="ORF">NDU88_006175</name>
</gene>
<accession>A0AAV7RPI8</accession>
<dbReference type="Proteomes" id="UP001066276">
    <property type="component" value="Chromosome 5"/>
</dbReference>
<protein>
    <submittedName>
        <fullName evidence="1">Uncharacterized protein</fullName>
    </submittedName>
</protein>
<keyword evidence="2" id="KW-1185">Reference proteome</keyword>
<reference evidence="1" key="1">
    <citation type="journal article" date="2022" name="bioRxiv">
        <title>Sequencing and chromosome-scale assembly of the giantPleurodeles waltlgenome.</title>
        <authorList>
            <person name="Brown T."/>
            <person name="Elewa A."/>
            <person name="Iarovenko S."/>
            <person name="Subramanian E."/>
            <person name="Araus A.J."/>
            <person name="Petzold A."/>
            <person name="Susuki M."/>
            <person name="Suzuki K.-i.T."/>
            <person name="Hayashi T."/>
            <person name="Toyoda A."/>
            <person name="Oliveira C."/>
            <person name="Osipova E."/>
            <person name="Leigh N.D."/>
            <person name="Simon A."/>
            <person name="Yun M.H."/>
        </authorList>
    </citation>
    <scope>NUCLEOTIDE SEQUENCE</scope>
    <source>
        <strain evidence="1">20211129_DDA</strain>
        <tissue evidence="1">Liver</tissue>
    </source>
</reference>
<proteinExistence type="predicted"/>